<reference evidence="3" key="1">
    <citation type="journal article" date="2023" name="Mol. Biol. Evol.">
        <title>Third-Generation Sequencing Reveals the Adaptive Role of the Epigenome in Three Deep-Sea Polychaetes.</title>
        <authorList>
            <person name="Perez M."/>
            <person name="Aroh O."/>
            <person name="Sun Y."/>
            <person name="Lan Y."/>
            <person name="Juniper S.K."/>
            <person name="Young C.R."/>
            <person name="Angers B."/>
            <person name="Qian P.Y."/>
        </authorList>
    </citation>
    <scope>NUCLEOTIDE SEQUENCE</scope>
    <source>
        <strain evidence="3">R07B-5</strain>
    </source>
</reference>
<proteinExistence type="predicted"/>
<dbReference type="CDD" id="cd00590">
    <property type="entry name" value="RRM_SF"/>
    <property type="match status" value="1"/>
</dbReference>
<dbReference type="SUPFAM" id="SSF54928">
    <property type="entry name" value="RNA-binding domain, RBD"/>
    <property type="match status" value="1"/>
</dbReference>
<keyword evidence="4" id="KW-1185">Reference proteome</keyword>
<evidence type="ECO:0000259" key="2">
    <source>
        <dbReference type="PROSITE" id="PS50102"/>
    </source>
</evidence>
<dbReference type="InterPro" id="IPR000504">
    <property type="entry name" value="RRM_dom"/>
</dbReference>
<dbReference type="AlphaFoldDB" id="A0AAD9NQS5"/>
<accession>A0AAD9NQS5</accession>
<keyword evidence="1" id="KW-0694">RNA-binding</keyword>
<organism evidence="3 4">
    <name type="scientific">Ridgeia piscesae</name>
    <name type="common">Tubeworm</name>
    <dbReference type="NCBI Taxonomy" id="27915"/>
    <lineage>
        <taxon>Eukaryota</taxon>
        <taxon>Metazoa</taxon>
        <taxon>Spiralia</taxon>
        <taxon>Lophotrochozoa</taxon>
        <taxon>Annelida</taxon>
        <taxon>Polychaeta</taxon>
        <taxon>Sedentaria</taxon>
        <taxon>Canalipalpata</taxon>
        <taxon>Sabellida</taxon>
        <taxon>Siboglinidae</taxon>
        <taxon>Ridgeia</taxon>
    </lineage>
</organism>
<evidence type="ECO:0000256" key="1">
    <source>
        <dbReference type="PROSITE-ProRule" id="PRU00176"/>
    </source>
</evidence>
<dbReference type="SMART" id="SM00360">
    <property type="entry name" value="RRM"/>
    <property type="match status" value="1"/>
</dbReference>
<dbReference type="PROSITE" id="PS50102">
    <property type="entry name" value="RRM"/>
    <property type="match status" value="1"/>
</dbReference>
<dbReference type="Pfam" id="PF00076">
    <property type="entry name" value="RRM_1"/>
    <property type="match status" value="1"/>
</dbReference>
<evidence type="ECO:0000313" key="3">
    <source>
        <dbReference type="EMBL" id="KAK2177308.1"/>
    </source>
</evidence>
<feature type="domain" description="RRM" evidence="2">
    <location>
        <begin position="48"/>
        <end position="124"/>
    </location>
</feature>
<sequence length="242" mass="27746">MPYLESDLQMPELEYAGDEYDQQGHYHREPVTYLANQYSRRPHLNNRSHLFVSNFPFGTNEMELLQLFAEFGAVYVRIKNSLNVERSTSALITFNSEEERDVAFINAYDTCFKNRPLVVNIAYSSKTPEEEFAMRVQIQPPADDFLPPADDFHENFLVTVPSDIEATSQRHVQKVNTPVNGVSQHAPRRQRAPLLVQTSSYTSQPAPLEADGEIFEEMAALSMHHPSNRMVHMSEPPPLEQY</sequence>
<evidence type="ECO:0000313" key="4">
    <source>
        <dbReference type="Proteomes" id="UP001209878"/>
    </source>
</evidence>
<dbReference type="InterPro" id="IPR012677">
    <property type="entry name" value="Nucleotide-bd_a/b_plait_sf"/>
</dbReference>
<dbReference type="GO" id="GO:0003723">
    <property type="term" value="F:RNA binding"/>
    <property type="evidence" value="ECO:0007669"/>
    <property type="project" value="UniProtKB-UniRule"/>
</dbReference>
<dbReference type="Proteomes" id="UP001209878">
    <property type="component" value="Unassembled WGS sequence"/>
</dbReference>
<dbReference type="Gene3D" id="3.30.70.330">
    <property type="match status" value="1"/>
</dbReference>
<dbReference type="InterPro" id="IPR035979">
    <property type="entry name" value="RBD_domain_sf"/>
</dbReference>
<comment type="caution">
    <text evidence="3">The sequence shown here is derived from an EMBL/GenBank/DDBJ whole genome shotgun (WGS) entry which is preliminary data.</text>
</comment>
<name>A0AAD9NQS5_RIDPI</name>
<protein>
    <recommendedName>
        <fullName evidence="2">RRM domain-containing protein</fullName>
    </recommendedName>
</protein>
<gene>
    <name evidence="3" type="ORF">NP493_606g03033</name>
</gene>
<dbReference type="EMBL" id="JAODUO010000607">
    <property type="protein sequence ID" value="KAK2177308.1"/>
    <property type="molecule type" value="Genomic_DNA"/>
</dbReference>